<dbReference type="NCBIfam" id="NF005559">
    <property type="entry name" value="PRK07231.1"/>
    <property type="match status" value="1"/>
</dbReference>
<dbReference type="PANTHER" id="PTHR24321:SF8">
    <property type="entry name" value="ESTRADIOL 17-BETA-DEHYDROGENASE 8-RELATED"/>
    <property type="match status" value="1"/>
</dbReference>
<dbReference type="Gene3D" id="3.40.50.720">
    <property type="entry name" value="NAD(P)-binding Rossmann-like Domain"/>
    <property type="match status" value="1"/>
</dbReference>
<evidence type="ECO:0000313" key="8">
    <source>
        <dbReference type="Proteomes" id="UP001462961"/>
    </source>
</evidence>
<organism evidence="6 7">
    <name type="scientific">Paraburkholderia caribensis</name>
    <dbReference type="NCBI Taxonomy" id="75105"/>
    <lineage>
        <taxon>Bacteria</taxon>
        <taxon>Pseudomonadati</taxon>
        <taxon>Pseudomonadota</taxon>
        <taxon>Betaproteobacteria</taxon>
        <taxon>Burkholderiales</taxon>
        <taxon>Burkholderiaceae</taxon>
        <taxon>Paraburkholderia</taxon>
    </lineage>
</organism>
<keyword evidence="6" id="KW-0614">Plasmid</keyword>
<dbReference type="Pfam" id="PF13561">
    <property type="entry name" value="adh_short_C2"/>
    <property type="match status" value="1"/>
</dbReference>
<evidence type="ECO:0000313" key="7">
    <source>
        <dbReference type="Proteomes" id="UP000509548"/>
    </source>
</evidence>
<evidence type="ECO:0000313" key="6">
    <source>
        <dbReference type="EMBL" id="QLB67315.1"/>
    </source>
</evidence>
<geneLocation type="plasmid" evidence="7"/>
<dbReference type="SMART" id="SM00822">
    <property type="entry name" value="PKS_KR"/>
    <property type="match status" value="1"/>
</dbReference>
<keyword evidence="2 5" id="KW-0560">Oxidoreductase</keyword>
<evidence type="ECO:0000256" key="1">
    <source>
        <dbReference type="ARBA" id="ARBA00006484"/>
    </source>
</evidence>
<dbReference type="PROSITE" id="PS00061">
    <property type="entry name" value="ADH_SHORT"/>
    <property type="match status" value="1"/>
</dbReference>
<dbReference type="PRINTS" id="PR00080">
    <property type="entry name" value="SDRFAMILY"/>
</dbReference>
<reference evidence="5 8" key="3">
    <citation type="submission" date="2024-01" db="EMBL/GenBank/DDBJ databases">
        <title>The diversity of rhizobia nodulating Mimosa spp. in eleven states of Brazil covering several biomes is determined by host plant, location, and edaphic factors.</title>
        <authorList>
            <person name="Rouws L."/>
            <person name="Barauna A."/>
            <person name="Beukes C."/>
            <person name="De Faria S.M."/>
            <person name="Gross E."/>
            <person name="Dos Reis Junior F.B."/>
            <person name="Simon M."/>
            <person name="Maluk M."/>
            <person name="Odee D.W."/>
            <person name="Kenicer G."/>
            <person name="Young J.P.W."/>
            <person name="Reis V.M."/>
            <person name="Zilli J."/>
            <person name="James E.K."/>
        </authorList>
    </citation>
    <scope>NUCLEOTIDE SEQUENCE [LARGE SCALE GENOMIC DNA]</scope>
    <source>
        <strain evidence="5 8">JHI1651</strain>
    </source>
</reference>
<comment type="similarity">
    <text evidence="1">Belongs to the short-chain dehydrogenases/reductases (SDR) family.</text>
</comment>
<dbReference type="CDD" id="cd05233">
    <property type="entry name" value="SDR_c"/>
    <property type="match status" value="1"/>
</dbReference>
<dbReference type="EC" id="1.1.1.47" evidence="5"/>
<dbReference type="PRINTS" id="PR00081">
    <property type="entry name" value="GDHRDH"/>
</dbReference>
<feature type="domain" description="Ketoreductase" evidence="4">
    <location>
        <begin position="5"/>
        <end position="185"/>
    </location>
</feature>
<dbReference type="SUPFAM" id="SSF51735">
    <property type="entry name" value="NAD(P)-binding Rossmann-fold domains"/>
    <property type="match status" value="1"/>
</dbReference>
<evidence type="ECO:0000256" key="3">
    <source>
        <dbReference type="ARBA" id="ARBA00023027"/>
    </source>
</evidence>
<evidence type="ECO:0000256" key="2">
    <source>
        <dbReference type="ARBA" id="ARBA00023002"/>
    </source>
</evidence>
<dbReference type="InterPro" id="IPR036291">
    <property type="entry name" value="NAD(P)-bd_dom_sf"/>
</dbReference>
<evidence type="ECO:0000313" key="5">
    <source>
        <dbReference type="EMBL" id="MEO1753591.1"/>
    </source>
</evidence>
<dbReference type="GO" id="GO:0047936">
    <property type="term" value="F:glucose 1-dehydrogenase [NAD(P)+] activity"/>
    <property type="evidence" value="ECO:0007669"/>
    <property type="project" value="UniProtKB-EC"/>
</dbReference>
<accession>A0A9Q6S9J8</accession>
<sequence length="249" mass="26181">MNDLPVVLVTGALSGIGRATAIAYAKEKARLVISGRRLEEGRALAEQLRSSGAEVEFVQADVRFEDQVQALVDRVISGFGRLDIAVNSAGYEGDPAPIVEQNVDQYAFVFDTNVLGTWLALKHEIRAMAAQGSGSIVNVSSTMGIRGAPRNALYVASKHAVEGLTKSAALEAAPFGIRVNAVAPGPVQTEMLDRITGSEEGKASMLATVPLRRAGTPEEIADAIVFVASDKASFMTGEVLRVNGGRTAA</sequence>
<dbReference type="InterPro" id="IPR020904">
    <property type="entry name" value="Sc_DH/Rdtase_CS"/>
</dbReference>
<dbReference type="Proteomes" id="UP001462961">
    <property type="component" value="Unassembled WGS sequence"/>
</dbReference>
<keyword evidence="3" id="KW-0520">NAD</keyword>
<dbReference type="InterPro" id="IPR002347">
    <property type="entry name" value="SDR_fam"/>
</dbReference>
<gene>
    <name evidence="6" type="ORF">A9O66_33235</name>
    <name evidence="5" type="ORF">VOI32_06600</name>
</gene>
<dbReference type="PANTHER" id="PTHR24321">
    <property type="entry name" value="DEHYDROGENASES, SHORT CHAIN"/>
    <property type="match status" value="1"/>
</dbReference>
<geneLocation type="plasmid" evidence="6">
    <name>unnamed</name>
</geneLocation>
<protein>
    <submittedName>
        <fullName evidence="5">Glucose 1-dehydrogenase</fullName>
        <ecNumber evidence="5">1.1.1.47</ecNumber>
    </submittedName>
    <submittedName>
        <fullName evidence="6">SDR family oxidoreductase</fullName>
    </submittedName>
</protein>
<reference evidence="6" key="2">
    <citation type="submission" date="2016-06" db="EMBL/GenBank/DDBJ databases">
        <authorList>
            <person name="Huang P."/>
            <person name="Jiang X."/>
            <person name="Liu X."/>
        </authorList>
    </citation>
    <scope>NUCLEOTIDE SEQUENCE</scope>
    <source>
        <strain evidence="6">852011</strain>
        <plasmid evidence="6">unnamed</plasmid>
    </source>
</reference>
<proteinExistence type="inferred from homology"/>
<dbReference type="InterPro" id="IPR057326">
    <property type="entry name" value="KR_dom"/>
</dbReference>
<dbReference type="Proteomes" id="UP000509548">
    <property type="component" value="Plasmid unnamed"/>
</dbReference>
<dbReference type="FunFam" id="3.40.50.720:FF:000084">
    <property type="entry name" value="Short-chain dehydrogenase reductase"/>
    <property type="match status" value="1"/>
</dbReference>
<dbReference type="RefSeq" id="WP_107202933.1">
    <property type="nucleotide sequence ID" value="NZ_CP015960.1"/>
</dbReference>
<evidence type="ECO:0000259" key="4">
    <source>
        <dbReference type="SMART" id="SM00822"/>
    </source>
</evidence>
<dbReference type="EMBL" id="JAYLVJ010000006">
    <property type="protein sequence ID" value="MEO1753591.1"/>
    <property type="molecule type" value="Genomic_DNA"/>
</dbReference>
<reference evidence="6 7" key="1">
    <citation type="journal article" date="2014" name="Genome Announc.">
        <title>Draft Genome Sequence of the Haloacid-Degrading Burkholderia caribensis Strain MBA4.</title>
        <authorList>
            <person name="Pan Y."/>
            <person name="Kong K.F."/>
            <person name="Tsang J.S."/>
        </authorList>
    </citation>
    <scope>NUCLEOTIDE SEQUENCE [LARGE SCALE GENOMIC DNA]</scope>
    <source>
        <strain evidence="6 7">852011</strain>
    </source>
</reference>
<dbReference type="EMBL" id="CP015960">
    <property type="protein sequence ID" value="QLB67315.1"/>
    <property type="molecule type" value="Genomic_DNA"/>
</dbReference>
<keyword evidence="8" id="KW-1185">Reference proteome</keyword>
<name>A0A9Q6S9J8_9BURK</name>
<dbReference type="AlphaFoldDB" id="A0A9Q6S9J8"/>